<dbReference type="PANTHER" id="PTHR10009:SF18">
    <property type="entry name" value="PROTEIN YELLOW-LIKE PROTEIN"/>
    <property type="match status" value="1"/>
</dbReference>
<evidence type="ECO:0000256" key="1">
    <source>
        <dbReference type="ARBA" id="ARBA00004613"/>
    </source>
</evidence>
<dbReference type="InterPro" id="IPR017996">
    <property type="entry name" value="MRJP/yellow-related"/>
</dbReference>
<keyword evidence="2" id="KW-0964">Secreted</keyword>
<dbReference type="PANTHER" id="PTHR10009">
    <property type="entry name" value="PROTEIN YELLOW-RELATED"/>
    <property type="match status" value="1"/>
</dbReference>
<evidence type="ECO:0000256" key="2">
    <source>
        <dbReference type="ARBA" id="ARBA00022525"/>
    </source>
</evidence>
<accession>A0A1G6TA66</accession>
<dbReference type="Proteomes" id="UP000199245">
    <property type="component" value="Unassembled WGS sequence"/>
</dbReference>
<reference evidence="3 4" key="1">
    <citation type="submission" date="2016-10" db="EMBL/GenBank/DDBJ databases">
        <authorList>
            <person name="de Groot N.N."/>
        </authorList>
    </citation>
    <scope>NUCLEOTIDE SEQUENCE [LARGE SCALE GENOMIC DNA]</scope>
    <source>
        <strain evidence="3 4">R5</strain>
    </source>
</reference>
<dbReference type="SUPFAM" id="SSF63829">
    <property type="entry name" value="Calcium-dependent phosphotriesterase"/>
    <property type="match status" value="1"/>
</dbReference>
<organism evidence="3 4">
    <name type="scientific">Bradyrhizobium brasilense</name>
    <dbReference type="NCBI Taxonomy" id="1419277"/>
    <lineage>
        <taxon>Bacteria</taxon>
        <taxon>Pseudomonadati</taxon>
        <taxon>Pseudomonadota</taxon>
        <taxon>Alphaproteobacteria</taxon>
        <taxon>Hyphomicrobiales</taxon>
        <taxon>Nitrobacteraceae</taxon>
        <taxon>Bradyrhizobium</taxon>
    </lineage>
</organism>
<dbReference type="GO" id="GO:0005576">
    <property type="term" value="C:extracellular region"/>
    <property type="evidence" value="ECO:0007669"/>
    <property type="project" value="UniProtKB-SubCell"/>
</dbReference>
<dbReference type="Gene3D" id="2.120.10.30">
    <property type="entry name" value="TolB, C-terminal domain"/>
    <property type="match status" value="1"/>
</dbReference>
<dbReference type="RefSeq" id="WP_092082602.1">
    <property type="nucleotide sequence ID" value="NZ_FMZW01000009.1"/>
</dbReference>
<sequence>MKKQSSKNPQIRFLRFASVLVIACVGLLAFAKFEYGRGTPYPDIGSDNPEGLAKLEKLIKLDYPPGNVAVADNGHVYFNYHPIARAGRFSPDTMFEWADGKITPFPSEEMQKEFQGSFGMTIDHQNRIWLIEPASFDFQHTRLWAFDLATRKRVDYFEFPGKDAQFAQDLRVTADGKHIVMADTGIMRFTAPKLIVYSIADHRYRTALGAHPCTSPEDWLMHTPFGGYRMGFGLVNVSVGLDGLEISPDQQWVYLAGMTNSHLCRVPLAAVLDPNATPSDVAGKIEVLGRKPLSDGITVDRSGDIIVTDVEHGGLMAFDLNTKKARTLVRSRDVIWADGVAVGSDNALYFTDSGLSAYMGQLAGPPDKASLLAHQPYFLYRMKR</sequence>
<dbReference type="EMBL" id="FMZW01000009">
    <property type="protein sequence ID" value="SDD25960.1"/>
    <property type="molecule type" value="Genomic_DNA"/>
</dbReference>
<evidence type="ECO:0000313" key="4">
    <source>
        <dbReference type="Proteomes" id="UP000199245"/>
    </source>
</evidence>
<evidence type="ECO:0000313" key="3">
    <source>
        <dbReference type="EMBL" id="SDD25960.1"/>
    </source>
</evidence>
<comment type="subcellular location">
    <subcellularLocation>
        <location evidence="1">Secreted</location>
    </subcellularLocation>
</comment>
<gene>
    <name evidence="3" type="ORF">SAMN05216337_100988</name>
</gene>
<proteinExistence type="predicted"/>
<name>A0A1G6TA66_9BRAD</name>
<protein>
    <submittedName>
        <fullName evidence="3">Major royal jelly protein</fullName>
    </submittedName>
</protein>
<dbReference type="Pfam" id="PF03022">
    <property type="entry name" value="MRJP"/>
    <property type="match status" value="1"/>
</dbReference>
<dbReference type="InterPro" id="IPR011042">
    <property type="entry name" value="6-blade_b-propeller_TolB-like"/>
</dbReference>
<dbReference type="AlphaFoldDB" id="A0A1G6TA66"/>